<proteinExistence type="predicted"/>
<sequence>MRHLAALLLLLEVLICPMDAQEIYESGQIVKEHYQGIMIEGRQVSDGRQFLKGFDLHLSKWCLYVVNPDGLVERYEYKEQTK</sequence>
<name>A0ABS6S0K0_9BACT</name>
<dbReference type="EMBL" id="JABXWD010000245">
    <property type="protein sequence ID" value="MBV6342374.1"/>
    <property type="molecule type" value="Genomic_DNA"/>
</dbReference>
<accession>A0ABS6S0K0</accession>
<evidence type="ECO:0000313" key="3">
    <source>
        <dbReference type="Proteomes" id="UP001196980"/>
    </source>
</evidence>
<reference evidence="2 3" key="1">
    <citation type="journal article" date="2020" name="J Geophys Res Biogeosci">
        <title>Magnetotaxis as an Adaptation to Enable Bacterial Shuttling of Microbial Sulfur and Sulfur Cycling Across Aquatic Oxic#Anoxic Interfaces.</title>
        <authorList>
            <person name="Li J."/>
            <person name="Liu P."/>
            <person name="Wang J."/>
            <person name="Roberts A.P."/>
            <person name="Pan Y."/>
        </authorList>
    </citation>
    <scope>NUCLEOTIDE SEQUENCE [LARGE SCALE GENOMIC DNA]</scope>
    <source>
        <strain evidence="2 3">MYR-1_YQ</strain>
    </source>
</reference>
<feature type="signal peptide" evidence="1">
    <location>
        <begin position="1"/>
        <end position="20"/>
    </location>
</feature>
<feature type="chain" id="PRO_5047291419" description="Secreted protein" evidence="1">
    <location>
        <begin position="21"/>
        <end position="82"/>
    </location>
</feature>
<organism evidence="2 3">
    <name type="scientific">Candidatus Magnetobacterium casense</name>
    <dbReference type="NCBI Taxonomy" id="1455061"/>
    <lineage>
        <taxon>Bacteria</taxon>
        <taxon>Pseudomonadati</taxon>
        <taxon>Nitrospirota</taxon>
        <taxon>Thermodesulfovibrionia</taxon>
        <taxon>Thermodesulfovibrionales</taxon>
        <taxon>Candidatus Magnetobacteriaceae</taxon>
        <taxon>Candidatus Magnetobacterium</taxon>
    </lineage>
</organism>
<gene>
    <name evidence="2" type="ORF">HWQ67_12335</name>
</gene>
<dbReference type="Proteomes" id="UP001196980">
    <property type="component" value="Unassembled WGS sequence"/>
</dbReference>
<evidence type="ECO:0000256" key="1">
    <source>
        <dbReference type="SAM" id="SignalP"/>
    </source>
</evidence>
<keyword evidence="3" id="KW-1185">Reference proteome</keyword>
<protein>
    <recommendedName>
        <fullName evidence="4">Secreted protein</fullName>
    </recommendedName>
</protein>
<comment type="caution">
    <text evidence="2">The sequence shown here is derived from an EMBL/GenBank/DDBJ whole genome shotgun (WGS) entry which is preliminary data.</text>
</comment>
<dbReference type="RefSeq" id="WP_218252993.1">
    <property type="nucleotide sequence ID" value="NZ_JABXWD010000245.1"/>
</dbReference>
<evidence type="ECO:0000313" key="2">
    <source>
        <dbReference type="EMBL" id="MBV6342374.1"/>
    </source>
</evidence>
<keyword evidence="1" id="KW-0732">Signal</keyword>
<evidence type="ECO:0008006" key="4">
    <source>
        <dbReference type="Google" id="ProtNLM"/>
    </source>
</evidence>